<evidence type="ECO:0000313" key="1">
    <source>
        <dbReference type="EMBL" id="JAI00824.1"/>
    </source>
</evidence>
<reference evidence="1" key="1">
    <citation type="submission" date="2014-11" db="EMBL/GenBank/DDBJ databases">
        <authorList>
            <person name="Amaro Gonzalez C."/>
        </authorList>
    </citation>
    <scope>NUCLEOTIDE SEQUENCE</scope>
</reference>
<sequence length="16" mass="1881">MHISFEFGMSSNPRLK</sequence>
<proteinExistence type="predicted"/>
<reference evidence="1" key="2">
    <citation type="journal article" date="2015" name="Fish Shellfish Immunol.">
        <title>Early steps in the European eel (Anguilla anguilla)-Vibrio vulnificus interaction in the gills: Role of the RtxA13 toxin.</title>
        <authorList>
            <person name="Callol A."/>
            <person name="Pajuelo D."/>
            <person name="Ebbesson L."/>
            <person name="Teles M."/>
            <person name="MacKenzie S."/>
            <person name="Amaro C."/>
        </authorList>
    </citation>
    <scope>NUCLEOTIDE SEQUENCE</scope>
</reference>
<organism evidence="1">
    <name type="scientific">Anguilla anguilla</name>
    <name type="common">European freshwater eel</name>
    <name type="synonym">Muraena anguilla</name>
    <dbReference type="NCBI Taxonomy" id="7936"/>
    <lineage>
        <taxon>Eukaryota</taxon>
        <taxon>Metazoa</taxon>
        <taxon>Chordata</taxon>
        <taxon>Craniata</taxon>
        <taxon>Vertebrata</taxon>
        <taxon>Euteleostomi</taxon>
        <taxon>Actinopterygii</taxon>
        <taxon>Neopterygii</taxon>
        <taxon>Teleostei</taxon>
        <taxon>Anguilliformes</taxon>
        <taxon>Anguillidae</taxon>
        <taxon>Anguilla</taxon>
    </lineage>
</organism>
<dbReference type="EMBL" id="GBXM01007754">
    <property type="protein sequence ID" value="JAI00824.1"/>
    <property type="molecule type" value="Transcribed_RNA"/>
</dbReference>
<protein>
    <submittedName>
        <fullName evidence="1">Uncharacterized protein</fullName>
    </submittedName>
</protein>
<name>A0A0E9XGL5_ANGAN</name>
<accession>A0A0E9XGL5</accession>
<dbReference type="AlphaFoldDB" id="A0A0E9XGL5"/>